<evidence type="ECO:0000256" key="9">
    <source>
        <dbReference type="RuleBase" id="RU004442"/>
    </source>
</evidence>
<dbReference type="PRINTS" id="PR00024">
    <property type="entry name" value="HOMEOBOX"/>
</dbReference>
<sequence length="259" mass="30295">MNSFLPNPCDGVSHMEPYSTGVIGIPRHHFPHAAGRAENIYTDYAFSTNSDIYKMLSPEYHNERYQYHPNEHYLQTNNQKEIFNKFQTAMHAATRYPSSIDTVSKLPSCKLEKNNMSFKQDLIMAGDNGFSVSTSSIDFQAADEKEIDDGGNDSEDNPENENAPHQPVFPWMRNHYGTSRKKGRQTYTRYQTLELEKEFHFNKYLTRRRRIEIAHALCLSERQIKIWFQNRRMKWKKESKQLENCVRNPVSDVQNGKDS</sequence>
<evidence type="ECO:0000256" key="4">
    <source>
        <dbReference type="ARBA" id="ARBA00023125"/>
    </source>
</evidence>
<feature type="domain" description="Homeobox" evidence="11">
    <location>
        <begin position="178"/>
        <end position="238"/>
    </location>
</feature>
<keyword evidence="4 7" id="KW-0238">DNA-binding</keyword>
<comment type="caution">
    <text evidence="12">The sequence shown here is derived from an EMBL/GenBank/DDBJ whole genome shotgun (WGS) entry which is preliminary data.</text>
</comment>
<dbReference type="InterPro" id="IPR050296">
    <property type="entry name" value="Antp_homeobox"/>
</dbReference>
<dbReference type="FunFam" id="1.10.10.60:FF:000017">
    <property type="entry name" value="Homeobox protein antennapedia"/>
    <property type="match status" value="1"/>
</dbReference>
<keyword evidence="13" id="KW-1185">Reference proteome</keyword>
<proteinExistence type="inferred from homology"/>
<gene>
    <name evidence="12" type="ORF">ACJMK2_021499</name>
</gene>
<name>A0ABD3TGA4_SINWO</name>
<evidence type="ECO:0000256" key="1">
    <source>
        <dbReference type="ARBA" id="ARBA00004123"/>
    </source>
</evidence>
<evidence type="ECO:0000313" key="12">
    <source>
        <dbReference type="EMBL" id="KAL3836046.1"/>
    </source>
</evidence>
<dbReference type="SUPFAM" id="SSF46689">
    <property type="entry name" value="Homeodomain-like"/>
    <property type="match status" value="1"/>
</dbReference>
<comment type="subcellular location">
    <subcellularLocation>
        <location evidence="1 7 8">Nucleus</location>
    </subcellularLocation>
</comment>
<dbReference type="EMBL" id="JBJQND010000018">
    <property type="protein sequence ID" value="KAL3836046.1"/>
    <property type="molecule type" value="Genomic_DNA"/>
</dbReference>
<dbReference type="CDD" id="cd00086">
    <property type="entry name" value="homeodomain"/>
    <property type="match status" value="1"/>
</dbReference>
<evidence type="ECO:0000256" key="6">
    <source>
        <dbReference type="ARBA" id="ARBA00023242"/>
    </source>
</evidence>
<keyword evidence="3" id="KW-0217">Developmental protein</keyword>
<dbReference type="InterPro" id="IPR001827">
    <property type="entry name" value="Homeobox_Antennapedia_CS"/>
</dbReference>
<dbReference type="PRINTS" id="PR00025">
    <property type="entry name" value="ANTENNAPEDIA"/>
</dbReference>
<dbReference type="Gene3D" id="1.10.10.60">
    <property type="entry name" value="Homeodomain-like"/>
    <property type="match status" value="1"/>
</dbReference>
<feature type="compositionally biased region" description="Acidic residues" evidence="10">
    <location>
        <begin position="146"/>
        <end position="159"/>
    </location>
</feature>
<evidence type="ECO:0000256" key="8">
    <source>
        <dbReference type="RuleBase" id="RU000682"/>
    </source>
</evidence>
<keyword evidence="6 7" id="KW-0539">Nucleus</keyword>
<evidence type="ECO:0000256" key="5">
    <source>
        <dbReference type="ARBA" id="ARBA00023155"/>
    </source>
</evidence>
<dbReference type="InterPro" id="IPR017970">
    <property type="entry name" value="Homeobox_CS"/>
</dbReference>
<evidence type="ECO:0000259" key="11">
    <source>
        <dbReference type="PROSITE" id="PS50071"/>
    </source>
</evidence>
<dbReference type="PROSITE" id="PS50071">
    <property type="entry name" value="HOMEOBOX_2"/>
    <property type="match status" value="1"/>
</dbReference>
<evidence type="ECO:0000256" key="3">
    <source>
        <dbReference type="ARBA" id="ARBA00022473"/>
    </source>
</evidence>
<accession>A0ABD3TGA4</accession>
<dbReference type="InterPro" id="IPR020479">
    <property type="entry name" value="HD_metazoa"/>
</dbReference>
<evidence type="ECO:0000256" key="7">
    <source>
        <dbReference type="PROSITE-ProRule" id="PRU00108"/>
    </source>
</evidence>
<protein>
    <recommendedName>
        <fullName evidence="11">Homeobox domain-containing protein</fullName>
    </recommendedName>
</protein>
<dbReference type="InterPro" id="IPR009057">
    <property type="entry name" value="Homeodomain-like_sf"/>
</dbReference>
<organism evidence="12 13">
    <name type="scientific">Sinanodonta woodiana</name>
    <name type="common">Chinese pond mussel</name>
    <name type="synonym">Anodonta woodiana</name>
    <dbReference type="NCBI Taxonomy" id="1069815"/>
    <lineage>
        <taxon>Eukaryota</taxon>
        <taxon>Metazoa</taxon>
        <taxon>Spiralia</taxon>
        <taxon>Lophotrochozoa</taxon>
        <taxon>Mollusca</taxon>
        <taxon>Bivalvia</taxon>
        <taxon>Autobranchia</taxon>
        <taxon>Heteroconchia</taxon>
        <taxon>Palaeoheterodonta</taxon>
        <taxon>Unionida</taxon>
        <taxon>Unionoidea</taxon>
        <taxon>Unionidae</taxon>
        <taxon>Unioninae</taxon>
        <taxon>Sinanodonta</taxon>
    </lineage>
</organism>
<dbReference type="PROSITE" id="PS00032">
    <property type="entry name" value="ANTENNAPEDIA"/>
    <property type="match status" value="1"/>
</dbReference>
<evidence type="ECO:0000256" key="10">
    <source>
        <dbReference type="SAM" id="MobiDB-lite"/>
    </source>
</evidence>
<dbReference type="SMART" id="SM00389">
    <property type="entry name" value="HOX"/>
    <property type="match status" value="1"/>
</dbReference>
<dbReference type="GO" id="GO:0005634">
    <property type="term" value="C:nucleus"/>
    <property type="evidence" value="ECO:0007669"/>
    <property type="project" value="UniProtKB-SubCell"/>
</dbReference>
<evidence type="ECO:0000256" key="2">
    <source>
        <dbReference type="ARBA" id="ARBA00009107"/>
    </source>
</evidence>
<comment type="similarity">
    <text evidence="2 9">Belongs to the Antp homeobox family.</text>
</comment>
<evidence type="ECO:0000313" key="13">
    <source>
        <dbReference type="Proteomes" id="UP001634394"/>
    </source>
</evidence>
<dbReference type="GO" id="GO:0003677">
    <property type="term" value="F:DNA binding"/>
    <property type="evidence" value="ECO:0007669"/>
    <property type="project" value="UniProtKB-UniRule"/>
</dbReference>
<keyword evidence="5 7" id="KW-0371">Homeobox</keyword>
<dbReference type="PANTHER" id="PTHR45659">
    <property type="entry name" value="HOMEOBOX PROTEIN HOX"/>
    <property type="match status" value="1"/>
</dbReference>
<dbReference type="InterPro" id="IPR017995">
    <property type="entry name" value="Homeobox_antennapedia"/>
</dbReference>
<feature type="region of interest" description="Disordered" evidence="10">
    <location>
        <begin position="146"/>
        <end position="175"/>
    </location>
</feature>
<dbReference type="InterPro" id="IPR001356">
    <property type="entry name" value="HD"/>
</dbReference>
<dbReference type="Pfam" id="PF00046">
    <property type="entry name" value="Homeodomain"/>
    <property type="match status" value="1"/>
</dbReference>
<dbReference type="Proteomes" id="UP001634394">
    <property type="component" value="Unassembled WGS sequence"/>
</dbReference>
<dbReference type="PROSITE" id="PS00027">
    <property type="entry name" value="HOMEOBOX_1"/>
    <property type="match status" value="1"/>
</dbReference>
<dbReference type="AlphaFoldDB" id="A0ABD3TGA4"/>
<feature type="DNA-binding region" description="Homeobox" evidence="7">
    <location>
        <begin position="180"/>
        <end position="239"/>
    </location>
</feature>
<reference evidence="12 13" key="1">
    <citation type="submission" date="2024-11" db="EMBL/GenBank/DDBJ databases">
        <title>Chromosome-level genome assembly of the freshwater bivalve Anodonta woodiana.</title>
        <authorList>
            <person name="Chen X."/>
        </authorList>
    </citation>
    <scope>NUCLEOTIDE SEQUENCE [LARGE SCALE GENOMIC DNA]</scope>
    <source>
        <strain evidence="12">MN2024</strain>
        <tissue evidence="12">Gills</tissue>
    </source>
</reference>
<dbReference type="PANTHER" id="PTHR45659:SF4">
    <property type="entry name" value="HOMEOBOX PROTEIN ABDOMINAL-A"/>
    <property type="match status" value="1"/>
</dbReference>